<keyword evidence="7 9" id="KW-1133">Transmembrane helix</keyword>
<keyword evidence="6 9" id="KW-0812">Transmembrane</keyword>
<sequence length="285" mass="31124">MTNSELNRLKDKIFQVFGLFCTFLGLVVLAIFLIDILLEGLGRIDWDFLTSLPSRKASRAGILTAWAGTLWILVLTAIIAIPLGVSAGVYLEEYGKKSKMANFLEINISNLAGVPSIIYGLLGLEIFVRQMHLGGSLLSGALTLSLLVLPIIIVTTREALKAIPQSLRDASSALGASKWQTIWMQVLPAASGGIMTGIILSLSRAVGEAAPLIVIGALAYVPFVPETPMDEFTVLPIQIFNWVTRPQEEFLINVAAAIIVLLLITFMLNGVAVYLRYRQQKKVKW</sequence>
<proteinExistence type="inferred from homology"/>
<feature type="transmembrane region" description="Helical" evidence="9">
    <location>
        <begin position="209"/>
        <end position="225"/>
    </location>
</feature>
<feature type="transmembrane region" description="Helical" evidence="9">
    <location>
        <begin position="62"/>
        <end position="91"/>
    </location>
</feature>
<name>A0ABV5J1D3_9BACT</name>
<organism evidence="11 12">
    <name type="scientific">Echinicola jeungdonensis</name>
    <dbReference type="NCBI Taxonomy" id="709343"/>
    <lineage>
        <taxon>Bacteria</taxon>
        <taxon>Pseudomonadati</taxon>
        <taxon>Bacteroidota</taxon>
        <taxon>Cytophagia</taxon>
        <taxon>Cytophagales</taxon>
        <taxon>Cyclobacteriaceae</taxon>
        <taxon>Echinicola</taxon>
    </lineage>
</organism>
<keyword evidence="5 9" id="KW-1003">Cell membrane</keyword>
<dbReference type="PROSITE" id="PS50928">
    <property type="entry name" value="ABC_TM1"/>
    <property type="match status" value="1"/>
</dbReference>
<comment type="subcellular location">
    <subcellularLocation>
        <location evidence="1 9">Cell membrane</location>
        <topology evidence="1 9">Multi-pass membrane protein</topology>
    </subcellularLocation>
</comment>
<evidence type="ECO:0000256" key="3">
    <source>
        <dbReference type="ARBA" id="ARBA00016864"/>
    </source>
</evidence>
<gene>
    <name evidence="11" type="primary">pstA</name>
    <name evidence="11" type="ORF">ACFFUR_02295</name>
</gene>
<evidence type="ECO:0000256" key="9">
    <source>
        <dbReference type="RuleBase" id="RU363043"/>
    </source>
</evidence>
<dbReference type="PANTHER" id="PTHR43470">
    <property type="entry name" value="PHOSPHATE TRANSPORT SYSTEM PERMEASE PROTEIN PSTA-RELATED"/>
    <property type="match status" value="1"/>
</dbReference>
<dbReference type="SUPFAM" id="SSF161098">
    <property type="entry name" value="MetI-like"/>
    <property type="match status" value="1"/>
</dbReference>
<dbReference type="RefSeq" id="WP_290246870.1">
    <property type="nucleotide sequence ID" value="NZ_JAUFQT010000001.1"/>
</dbReference>
<evidence type="ECO:0000256" key="6">
    <source>
        <dbReference type="ARBA" id="ARBA00022692"/>
    </source>
</evidence>
<dbReference type="InterPro" id="IPR000515">
    <property type="entry name" value="MetI-like"/>
</dbReference>
<feature type="domain" description="ABC transmembrane type-1" evidence="10">
    <location>
        <begin position="66"/>
        <end position="272"/>
    </location>
</feature>
<accession>A0ABV5J1D3</accession>
<dbReference type="InterPro" id="IPR035906">
    <property type="entry name" value="MetI-like_sf"/>
</dbReference>
<protein>
    <recommendedName>
        <fullName evidence="3 9">Phosphate transport system permease protein PstA</fullName>
    </recommendedName>
</protein>
<evidence type="ECO:0000256" key="7">
    <source>
        <dbReference type="ARBA" id="ARBA00022989"/>
    </source>
</evidence>
<reference evidence="11 12" key="1">
    <citation type="submission" date="2024-09" db="EMBL/GenBank/DDBJ databases">
        <authorList>
            <person name="Sun Q."/>
            <person name="Mori K."/>
        </authorList>
    </citation>
    <scope>NUCLEOTIDE SEQUENCE [LARGE SCALE GENOMIC DNA]</scope>
    <source>
        <strain evidence="11 12">CECT 7682</strain>
    </source>
</reference>
<feature type="transmembrane region" description="Helical" evidence="9">
    <location>
        <begin position="135"/>
        <end position="154"/>
    </location>
</feature>
<dbReference type="Pfam" id="PF00528">
    <property type="entry name" value="BPD_transp_1"/>
    <property type="match status" value="1"/>
</dbReference>
<comment type="similarity">
    <text evidence="2 9">Belongs to the binding-protein-dependent transport system permease family. CysTW subfamily.</text>
</comment>
<comment type="caution">
    <text evidence="11">The sequence shown here is derived from an EMBL/GenBank/DDBJ whole genome shotgun (WGS) entry which is preliminary data.</text>
</comment>
<evidence type="ECO:0000313" key="12">
    <source>
        <dbReference type="Proteomes" id="UP001589654"/>
    </source>
</evidence>
<evidence type="ECO:0000256" key="8">
    <source>
        <dbReference type="ARBA" id="ARBA00023136"/>
    </source>
</evidence>
<keyword evidence="8 9" id="KW-0472">Membrane</keyword>
<evidence type="ECO:0000256" key="1">
    <source>
        <dbReference type="ARBA" id="ARBA00004651"/>
    </source>
</evidence>
<keyword evidence="4" id="KW-0813">Transport</keyword>
<dbReference type="CDD" id="cd06261">
    <property type="entry name" value="TM_PBP2"/>
    <property type="match status" value="1"/>
</dbReference>
<dbReference type="EMBL" id="JBHMEW010000008">
    <property type="protein sequence ID" value="MFB9210621.1"/>
    <property type="molecule type" value="Genomic_DNA"/>
</dbReference>
<dbReference type="Gene3D" id="1.10.3720.10">
    <property type="entry name" value="MetI-like"/>
    <property type="match status" value="1"/>
</dbReference>
<evidence type="ECO:0000256" key="4">
    <source>
        <dbReference type="ARBA" id="ARBA00022448"/>
    </source>
</evidence>
<evidence type="ECO:0000256" key="2">
    <source>
        <dbReference type="ARBA" id="ARBA00007069"/>
    </source>
</evidence>
<keyword evidence="12" id="KW-1185">Reference proteome</keyword>
<evidence type="ECO:0000259" key="10">
    <source>
        <dbReference type="PROSITE" id="PS50928"/>
    </source>
</evidence>
<dbReference type="PANTHER" id="PTHR43470:SF5">
    <property type="entry name" value="PHOSPHATE TRANSPORT SYSTEM PERMEASE PROTEIN PSTA"/>
    <property type="match status" value="1"/>
</dbReference>
<feature type="transmembrane region" description="Helical" evidence="9">
    <location>
        <begin position="111"/>
        <end position="128"/>
    </location>
</feature>
<dbReference type="InterPro" id="IPR005672">
    <property type="entry name" value="Phosphate_PstA"/>
</dbReference>
<dbReference type="Proteomes" id="UP001589654">
    <property type="component" value="Unassembled WGS sequence"/>
</dbReference>
<feature type="transmembrane region" description="Helical" evidence="9">
    <location>
        <begin position="250"/>
        <end position="275"/>
    </location>
</feature>
<feature type="transmembrane region" description="Helical" evidence="9">
    <location>
        <begin position="13"/>
        <end position="41"/>
    </location>
</feature>
<dbReference type="NCBIfam" id="TIGR00974">
    <property type="entry name" value="3a0107s02c"/>
    <property type="match status" value="1"/>
</dbReference>
<evidence type="ECO:0000256" key="5">
    <source>
        <dbReference type="ARBA" id="ARBA00022475"/>
    </source>
</evidence>
<evidence type="ECO:0000313" key="11">
    <source>
        <dbReference type="EMBL" id="MFB9210621.1"/>
    </source>
</evidence>